<sequence>MMSVYGKEGRYKAKQNTMKRNGRKKQKKYCPQQDCKLSVLPDDIVLNCLAYVSRLDHGSLYLVSKLHRSLMLSPELYKARSLTGRTEQCIYLCLSIPRDPFARWFAFYPKALNHPSRLLAIRPHLYQPPEASSVVAHGWGIYVIGGMIARKPSSRVFFLDCRSHTWTNLPSMEFARASAAAGVVDGKIYVFGGCEKPNWLVEVFDPKSQTWSTLSNQPQPPQKVFYSPSSMQESGVIEVETRKKIFGLNEEGNGLLYIPSQGIWKTGNSETNKLRKGWHVIDDVIYSCVTDGWILWCEASDLESAGGMRWRQVMGLEDLRGTLRASKLVNYGWDLPSQDLDYTLPGHKLSNSGPNLLLFWDCLANSKWEIWCAEISLQRRMRTGEIWATVEWSESITTIDRPPHWAPPHCKILYSQSFNL</sequence>
<dbReference type="InterPro" id="IPR050354">
    <property type="entry name" value="F-box/kelch-repeat_ARATH"/>
</dbReference>
<evidence type="ECO:0000313" key="4">
    <source>
        <dbReference type="Proteomes" id="UP001642260"/>
    </source>
</evidence>
<dbReference type="InterPro" id="IPR006652">
    <property type="entry name" value="Kelch_1"/>
</dbReference>
<proteinExistence type="predicted"/>
<comment type="caution">
    <text evidence="3">The sequence shown here is derived from an EMBL/GenBank/DDBJ whole genome shotgun (WGS) entry which is preliminary data.</text>
</comment>
<feature type="region of interest" description="Disordered" evidence="1">
    <location>
        <begin position="1"/>
        <end position="25"/>
    </location>
</feature>
<dbReference type="CDD" id="cd22152">
    <property type="entry name" value="F-box_AtAFR-like"/>
    <property type="match status" value="1"/>
</dbReference>
<dbReference type="PANTHER" id="PTHR24414:SF197">
    <property type="entry name" value="F-BOX DOMAIN-CONTAINING PROTEIN"/>
    <property type="match status" value="1"/>
</dbReference>
<name>A0ABC8M7G4_ERUVS</name>
<dbReference type="SUPFAM" id="SSF117281">
    <property type="entry name" value="Kelch motif"/>
    <property type="match status" value="1"/>
</dbReference>
<dbReference type="Gene3D" id="2.120.10.80">
    <property type="entry name" value="Kelch-type beta propeller"/>
    <property type="match status" value="1"/>
</dbReference>
<dbReference type="AlphaFoldDB" id="A0ABC8M7G4"/>
<dbReference type="InterPro" id="IPR057499">
    <property type="entry name" value="Kelch_FKB95"/>
</dbReference>
<evidence type="ECO:0000256" key="1">
    <source>
        <dbReference type="SAM" id="MobiDB-lite"/>
    </source>
</evidence>
<dbReference type="SUPFAM" id="SSF81383">
    <property type="entry name" value="F-box domain"/>
    <property type="match status" value="1"/>
</dbReference>
<organism evidence="3 4">
    <name type="scientific">Eruca vesicaria subsp. sativa</name>
    <name type="common">Garden rocket</name>
    <name type="synonym">Eruca sativa</name>
    <dbReference type="NCBI Taxonomy" id="29727"/>
    <lineage>
        <taxon>Eukaryota</taxon>
        <taxon>Viridiplantae</taxon>
        <taxon>Streptophyta</taxon>
        <taxon>Embryophyta</taxon>
        <taxon>Tracheophyta</taxon>
        <taxon>Spermatophyta</taxon>
        <taxon>Magnoliopsida</taxon>
        <taxon>eudicotyledons</taxon>
        <taxon>Gunneridae</taxon>
        <taxon>Pentapetalae</taxon>
        <taxon>rosids</taxon>
        <taxon>malvids</taxon>
        <taxon>Brassicales</taxon>
        <taxon>Brassicaceae</taxon>
        <taxon>Brassiceae</taxon>
        <taxon>Eruca</taxon>
    </lineage>
</organism>
<evidence type="ECO:0000259" key="2">
    <source>
        <dbReference type="Pfam" id="PF25210"/>
    </source>
</evidence>
<keyword evidence="4" id="KW-1185">Reference proteome</keyword>
<accession>A0ABC8M7G4</accession>
<reference evidence="3 4" key="1">
    <citation type="submission" date="2022-03" db="EMBL/GenBank/DDBJ databases">
        <authorList>
            <person name="Macdonald S."/>
            <person name="Ahmed S."/>
            <person name="Newling K."/>
        </authorList>
    </citation>
    <scope>NUCLEOTIDE SEQUENCE [LARGE SCALE GENOMIC DNA]</scope>
</reference>
<dbReference type="SMART" id="SM00612">
    <property type="entry name" value="Kelch"/>
    <property type="match status" value="2"/>
</dbReference>
<protein>
    <recommendedName>
        <fullName evidence="2">FKB95-like N-terminal Kelch domain-containing protein</fullName>
    </recommendedName>
</protein>
<gene>
    <name evidence="3" type="ORF">ERUC_LOCUS44258</name>
</gene>
<dbReference type="Pfam" id="PF25210">
    <property type="entry name" value="Kelch_FKB95"/>
    <property type="match status" value="1"/>
</dbReference>
<dbReference type="InterPro" id="IPR036047">
    <property type="entry name" value="F-box-like_dom_sf"/>
</dbReference>
<dbReference type="Proteomes" id="UP001642260">
    <property type="component" value="Unassembled WGS sequence"/>
</dbReference>
<evidence type="ECO:0000313" key="3">
    <source>
        <dbReference type="EMBL" id="CAH8391775.1"/>
    </source>
</evidence>
<dbReference type="InterPro" id="IPR015915">
    <property type="entry name" value="Kelch-typ_b-propeller"/>
</dbReference>
<dbReference type="EMBL" id="CAKOAT010964042">
    <property type="protein sequence ID" value="CAH8391775.1"/>
    <property type="molecule type" value="Genomic_DNA"/>
</dbReference>
<feature type="domain" description="FKB95-like N-terminal Kelch" evidence="2">
    <location>
        <begin position="117"/>
        <end position="395"/>
    </location>
</feature>
<dbReference type="PANTHER" id="PTHR24414">
    <property type="entry name" value="F-BOX/KELCH-REPEAT PROTEIN SKIP4"/>
    <property type="match status" value="1"/>
</dbReference>